<evidence type="ECO:0000259" key="2">
    <source>
        <dbReference type="PROSITE" id="PS51767"/>
    </source>
</evidence>
<sequence length="165" mass="17713">MPLESRRYPSLVMGVVTSSNITLVSEVSGILGLGFSRHSEISARAASATPFFSTLAQQGILDYPIFGLSLKRNATRTFTLGAIDVSVVQNVSQVVWNEVVSFSPIGTQTNISGYFYWVIRMSSFAVNGTQYTPQPTYPGPNGNSSIALLDVGTTGLYGPYQDVSS</sequence>
<dbReference type="GO" id="GO:0006508">
    <property type="term" value="P:proteolysis"/>
    <property type="evidence" value="ECO:0007669"/>
    <property type="project" value="InterPro"/>
</dbReference>
<dbReference type="Proteomes" id="UP001195769">
    <property type="component" value="Unassembled WGS sequence"/>
</dbReference>
<dbReference type="PROSITE" id="PS51767">
    <property type="entry name" value="PEPTIDASE_A1"/>
    <property type="match status" value="1"/>
</dbReference>
<organism evidence="3 4">
    <name type="scientific">Suillus fuscotomentosus</name>
    <dbReference type="NCBI Taxonomy" id="1912939"/>
    <lineage>
        <taxon>Eukaryota</taxon>
        <taxon>Fungi</taxon>
        <taxon>Dikarya</taxon>
        <taxon>Basidiomycota</taxon>
        <taxon>Agaricomycotina</taxon>
        <taxon>Agaricomycetes</taxon>
        <taxon>Agaricomycetidae</taxon>
        <taxon>Boletales</taxon>
        <taxon>Suillineae</taxon>
        <taxon>Suillaceae</taxon>
        <taxon>Suillus</taxon>
    </lineage>
</organism>
<keyword evidence="4" id="KW-1185">Reference proteome</keyword>
<proteinExistence type="inferred from homology"/>
<gene>
    <name evidence="3" type="ORF">F5891DRAFT_1125546</name>
</gene>
<dbReference type="InterPro" id="IPR033121">
    <property type="entry name" value="PEPTIDASE_A1"/>
</dbReference>
<accession>A0AAD4EIE6</accession>
<protein>
    <submittedName>
        <fullName evidence="3">Aspartic peptidase domain-containing protein</fullName>
    </submittedName>
</protein>
<dbReference type="CDD" id="cd05471">
    <property type="entry name" value="pepsin_like"/>
    <property type="match status" value="1"/>
</dbReference>
<dbReference type="SUPFAM" id="SSF50630">
    <property type="entry name" value="Acid proteases"/>
    <property type="match status" value="1"/>
</dbReference>
<dbReference type="AlphaFoldDB" id="A0AAD4EIE6"/>
<feature type="domain" description="Peptidase A1" evidence="2">
    <location>
        <begin position="1"/>
        <end position="165"/>
    </location>
</feature>
<evidence type="ECO:0000313" key="4">
    <source>
        <dbReference type="Proteomes" id="UP001195769"/>
    </source>
</evidence>
<evidence type="ECO:0000256" key="1">
    <source>
        <dbReference type="ARBA" id="ARBA00007447"/>
    </source>
</evidence>
<evidence type="ECO:0000313" key="3">
    <source>
        <dbReference type="EMBL" id="KAG1906727.1"/>
    </source>
</evidence>
<dbReference type="PANTHER" id="PTHR47966:SF74">
    <property type="entry name" value="AGR407CP"/>
    <property type="match status" value="1"/>
</dbReference>
<reference evidence="3" key="1">
    <citation type="journal article" date="2020" name="New Phytol.">
        <title>Comparative genomics reveals dynamic genome evolution in host specialist ectomycorrhizal fungi.</title>
        <authorList>
            <person name="Lofgren L.A."/>
            <person name="Nguyen N.H."/>
            <person name="Vilgalys R."/>
            <person name="Ruytinx J."/>
            <person name="Liao H.L."/>
            <person name="Branco S."/>
            <person name="Kuo A."/>
            <person name="LaButti K."/>
            <person name="Lipzen A."/>
            <person name="Andreopoulos W."/>
            <person name="Pangilinan J."/>
            <person name="Riley R."/>
            <person name="Hundley H."/>
            <person name="Na H."/>
            <person name="Barry K."/>
            <person name="Grigoriev I.V."/>
            <person name="Stajich J.E."/>
            <person name="Kennedy P.G."/>
        </authorList>
    </citation>
    <scope>NUCLEOTIDE SEQUENCE</scope>
    <source>
        <strain evidence="3">FC203</strain>
    </source>
</reference>
<comment type="similarity">
    <text evidence="1">Belongs to the peptidase A1 family.</text>
</comment>
<dbReference type="GO" id="GO:0004190">
    <property type="term" value="F:aspartic-type endopeptidase activity"/>
    <property type="evidence" value="ECO:0007669"/>
    <property type="project" value="InterPro"/>
</dbReference>
<dbReference type="Gene3D" id="2.40.70.10">
    <property type="entry name" value="Acid Proteases"/>
    <property type="match status" value="1"/>
</dbReference>
<name>A0AAD4EIE6_9AGAM</name>
<dbReference type="GeneID" id="64658274"/>
<dbReference type="InterPro" id="IPR021109">
    <property type="entry name" value="Peptidase_aspartic_dom_sf"/>
</dbReference>
<dbReference type="PANTHER" id="PTHR47966">
    <property type="entry name" value="BETA-SITE APP-CLEAVING ENZYME, ISOFORM A-RELATED"/>
    <property type="match status" value="1"/>
</dbReference>
<dbReference type="InterPro" id="IPR034164">
    <property type="entry name" value="Pepsin-like_dom"/>
</dbReference>
<comment type="caution">
    <text evidence="3">The sequence shown here is derived from an EMBL/GenBank/DDBJ whole genome shotgun (WGS) entry which is preliminary data.</text>
</comment>
<dbReference type="EMBL" id="JABBWK010000004">
    <property type="protein sequence ID" value="KAG1906727.1"/>
    <property type="molecule type" value="Genomic_DNA"/>
</dbReference>
<dbReference type="Pfam" id="PF00026">
    <property type="entry name" value="Asp"/>
    <property type="match status" value="1"/>
</dbReference>
<dbReference type="InterPro" id="IPR001461">
    <property type="entry name" value="Aspartic_peptidase_A1"/>
</dbReference>
<dbReference type="RefSeq" id="XP_041232302.1">
    <property type="nucleotide sequence ID" value="XM_041363976.1"/>
</dbReference>